<dbReference type="HOGENOM" id="CLU_3196317_0_0_10"/>
<accession>U2CJD5</accession>
<sequence>MSITRGQRKRKMKTQLPLLWNPHKIKTSDWSLLKSSRMLAKGDLQ</sequence>
<evidence type="ECO:0000313" key="1">
    <source>
        <dbReference type="EMBL" id="ERI84650.1"/>
    </source>
</evidence>
<dbReference type="EMBL" id="AWSV01000117">
    <property type="protein sequence ID" value="ERI84650.1"/>
    <property type="molecule type" value="Genomic_DNA"/>
</dbReference>
<dbReference type="Proteomes" id="UP000016496">
    <property type="component" value="Unassembled WGS sequence"/>
</dbReference>
<reference evidence="1 2" key="1">
    <citation type="submission" date="2013-08" db="EMBL/GenBank/DDBJ databases">
        <authorList>
            <person name="Weinstock G."/>
            <person name="Sodergren E."/>
            <person name="Wylie T."/>
            <person name="Fulton L."/>
            <person name="Fulton R."/>
            <person name="Fronick C."/>
            <person name="O'Laughlin M."/>
            <person name="Godfrey J."/>
            <person name="Miner T."/>
            <person name="Herter B."/>
            <person name="Appelbaum E."/>
            <person name="Cordes M."/>
            <person name="Lek S."/>
            <person name="Wollam A."/>
            <person name="Pepin K.H."/>
            <person name="Palsikar V.B."/>
            <person name="Mitreva M."/>
            <person name="Wilson R.K."/>
        </authorList>
    </citation>
    <scope>NUCLEOTIDE SEQUENCE [LARGE SCALE GENOMIC DNA]</scope>
    <source>
        <strain evidence="1 2">F0041</strain>
    </source>
</reference>
<name>U2CJD5_9BACE</name>
<dbReference type="AlphaFoldDB" id="U2CJD5"/>
<proteinExistence type="predicted"/>
<protein>
    <submittedName>
        <fullName evidence="1">Uncharacterized protein</fullName>
    </submittedName>
</protein>
<gene>
    <name evidence="1" type="ORF">HMPREF1981_02261</name>
</gene>
<dbReference type="PATRIC" id="fig|1321819.3.peg.2089"/>
<organism evidence="1 2">
    <name type="scientific">Bacteroides pyogenes F0041</name>
    <dbReference type="NCBI Taxonomy" id="1321819"/>
    <lineage>
        <taxon>Bacteria</taxon>
        <taxon>Pseudomonadati</taxon>
        <taxon>Bacteroidota</taxon>
        <taxon>Bacteroidia</taxon>
        <taxon>Bacteroidales</taxon>
        <taxon>Bacteroidaceae</taxon>
        <taxon>Bacteroides</taxon>
    </lineage>
</organism>
<comment type="caution">
    <text evidence="1">The sequence shown here is derived from an EMBL/GenBank/DDBJ whole genome shotgun (WGS) entry which is preliminary data.</text>
</comment>
<evidence type="ECO:0000313" key="2">
    <source>
        <dbReference type="Proteomes" id="UP000016496"/>
    </source>
</evidence>